<dbReference type="GeneID" id="14691926"/>
<dbReference type="OrthoDB" id="377468at2759"/>
<dbReference type="VEuPathDB" id="PlasmoDB:PCYB_061870"/>
<evidence type="ECO:0000313" key="3">
    <source>
        <dbReference type="Proteomes" id="UP000006319"/>
    </source>
</evidence>
<gene>
    <name evidence="2" type="ORF">PCYB_061870</name>
</gene>
<proteinExistence type="predicted"/>
<dbReference type="RefSeq" id="XP_004221402.1">
    <property type="nucleotide sequence ID" value="XM_004221354.1"/>
</dbReference>
<dbReference type="Proteomes" id="UP000006319">
    <property type="component" value="Chromosome 6"/>
</dbReference>
<accession>K6UTM2</accession>
<reference evidence="2 3" key="1">
    <citation type="journal article" date="2012" name="Nat. Genet.">
        <title>Plasmodium cynomolgi genome sequences provide insight into Plasmodium vivax and the monkey malaria clade.</title>
        <authorList>
            <person name="Tachibana S."/>
            <person name="Sullivan S.A."/>
            <person name="Kawai S."/>
            <person name="Nakamura S."/>
            <person name="Kim H.R."/>
            <person name="Goto N."/>
            <person name="Arisue N."/>
            <person name="Palacpac N.M.Q."/>
            <person name="Honma H."/>
            <person name="Yagi M."/>
            <person name="Tougan T."/>
            <person name="Katakai Y."/>
            <person name="Kaneko O."/>
            <person name="Mita T."/>
            <person name="Kita K."/>
            <person name="Yasutomi Y."/>
            <person name="Sutton P.L."/>
            <person name="Shakhbatyan R."/>
            <person name="Horii T."/>
            <person name="Yasunaga T."/>
            <person name="Barnwell J.W."/>
            <person name="Escalante A.A."/>
            <person name="Carlton J.M."/>
            <person name="Tanabe K."/>
        </authorList>
    </citation>
    <scope>NUCLEOTIDE SEQUENCE [LARGE SCALE GENOMIC DNA]</scope>
    <source>
        <strain evidence="2 3">B</strain>
    </source>
</reference>
<dbReference type="eggNOG" id="ENOG502QXNI">
    <property type="taxonomic scope" value="Eukaryota"/>
</dbReference>
<sequence length="259" mass="29490">MTAMGKLYHEDVVIFFSIEMLEGILGLFKHAKHLKGGGHKIMDVPQEGGCTYVEGESYSMNSNNYVRPSNRVSNKEGEQTTPNKPPISVNIKQKTGEDTENENGMCINEKGNNEIEGKKEEEPRPFKADELRGVCTRFILFHFEEAKNIIKYFFENIFSIYSMIEYLFLFSPVCVHVTYGGRFSSASPPECLFTSDALKLGEEANTNDEQMVDHFDGTQYEELATNIYIKEALDVPLFVLNKFYSNVDQLGRKINEVLM</sequence>
<dbReference type="PhylomeDB" id="K6UTM2"/>
<evidence type="ECO:0000313" key="2">
    <source>
        <dbReference type="EMBL" id="GAB65455.1"/>
    </source>
</evidence>
<dbReference type="EMBL" id="DF157098">
    <property type="protein sequence ID" value="GAB65455.1"/>
    <property type="molecule type" value="Genomic_DNA"/>
</dbReference>
<dbReference type="AlphaFoldDB" id="K6UTM2"/>
<organism evidence="2 3">
    <name type="scientific">Plasmodium cynomolgi (strain B)</name>
    <dbReference type="NCBI Taxonomy" id="1120755"/>
    <lineage>
        <taxon>Eukaryota</taxon>
        <taxon>Sar</taxon>
        <taxon>Alveolata</taxon>
        <taxon>Apicomplexa</taxon>
        <taxon>Aconoidasida</taxon>
        <taxon>Haemosporida</taxon>
        <taxon>Plasmodiidae</taxon>
        <taxon>Plasmodium</taxon>
        <taxon>Plasmodium (Plasmodium)</taxon>
    </lineage>
</organism>
<protein>
    <submittedName>
        <fullName evidence="2">Uncharacterized protein</fullName>
    </submittedName>
</protein>
<keyword evidence="3" id="KW-1185">Reference proteome</keyword>
<feature type="region of interest" description="Disordered" evidence="1">
    <location>
        <begin position="66"/>
        <end position="110"/>
    </location>
</feature>
<name>K6UTM2_PLACD</name>
<dbReference type="KEGG" id="pcy:PCYB_061870"/>
<evidence type="ECO:0000256" key="1">
    <source>
        <dbReference type="SAM" id="MobiDB-lite"/>
    </source>
</evidence>